<reference evidence="3 4" key="1">
    <citation type="submission" date="2019-09" db="EMBL/GenBank/DDBJ databases">
        <title>Bird 10,000 Genomes (B10K) Project - Family phase.</title>
        <authorList>
            <person name="Zhang G."/>
        </authorList>
    </citation>
    <scope>NUCLEOTIDE SEQUENCE [LARGE SCALE GENOMIC DNA]</scope>
    <source>
        <strain evidence="3">B10K-LSUMZ-16893</strain>
    </source>
</reference>
<dbReference type="InterPro" id="IPR051772">
    <property type="entry name" value="Gastrokine"/>
</dbReference>
<keyword evidence="1" id="KW-1015">Disulfide bond</keyword>
<dbReference type="Proteomes" id="UP000533954">
    <property type="component" value="Unassembled WGS sequence"/>
</dbReference>
<accession>A0A7K7VA66</accession>
<proteinExistence type="predicted"/>
<keyword evidence="4" id="KW-1185">Reference proteome</keyword>
<evidence type="ECO:0000313" key="4">
    <source>
        <dbReference type="Proteomes" id="UP000533954"/>
    </source>
</evidence>
<sequence>LALQGPPGVPRNQSAVVDQARSTVTFYVTSQSNRSAVVLYDGENGHVCYRPGEQRACFLRTMDARDLQLLRATLNASGHSADALPSERTRRSREFLAVRAGAEVDAAGLGAAVQALCEQRPVLRAARSQGPGRQRLIYLCIDICFPSNVCVSICFYYLPE</sequence>
<dbReference type="SMART" id="SM01039">
    <property type="entry name" value="BRICHOS"/>
    <property type="match status" value="1"/>
</dbReference>
<dbReference type="PROSITE" id="PS50869">
    <property type="entry name" value="BRICHOS"/>
    <property type="match status" value="1"/>
</dbReference>
<evidence type="ECO:0000256" key="1">
    <source>
        <dbReference type="ARBA" id="ARBA00023157"/>
    </source>
</evidence>
<dbReference type="InterPro" id="IPR007084">
    <property type="entry name" value="BRICHOS_dom"/>
</dbReference>
<dbReference type="OrthoDB" id="8770254at2759"/>
<dbReference type="Gene3D" id="3.30.390.150">
    <property type="match status" value="1"/>
</dbReference>
<dbReference type="AlphaFoldDB" id="A0A7K7VA66"/>
<feature type="domain" description="BRICHOS" evidence="2">
    <location>
        <begin position="30"/>
        <end position="125"/>
    </location>
</feature>
<gene>
    <name evidence="3" type="primary">Bricd5</name>
    <name evidence="3" type="ORF">EUDELE_R05652</name>
</gene>
<evidence type="ECO:0000313" key="3">
    <source>
        <dbReference type="EMBL" id="NXA38309.1"/>
    </source>
</evidence>
<protein>
    <submittedName>
        <fullName evidence="3">BRID5 protein</fullName>
    </submittedName>
</protein>
<evidence type="ECO:0000259" key="2">
    <source>
        <dbReference type="PROSITE" id="PS50869"/>
    </source>
</evidence>
<organism evidence="3 4">
    <name type="scientific">Eudromia elegans</name>
    <name type="common">Elegant crested-tinamou</name>
    <dbReference type="NCBI Taxonomy" id="8805"/>
    <lineage>
        <taxon>Eukaryota</taxon>
        <taxon>Metazoa</taxon>
        <taxon>Chordata</taxon>
        <taxon>Craniata</taxon>
        <taxon>Vertebrata</taxon>
        <taxon>Euteleostomi</taxon>
        <taxon>Archelosauria</taxon>
        <taxon>Archosauria</taxon>
        <taxon>Dinosauria</taxon>
        <taxon>Saurischia</taxon>
        <taxon>Theropoda</taxon>
        <taxon>Coelurosauria</taxon>
        <taxon>Aves</taxon>
        <taxon>Palaeognathae</taxon>
        <taxon>Tinamiformes</taxon>
        <taxon>Tinamidae</taxon>
        <taxon>Eudromia</taxon>
    </lineage>
</organism>
<comment type="caution">
    <text evidence="3">The sequence shown here is derived from an EMBL/GenBank/DDBJ whole genome shotgun (WGS) entry which is preliminary data.</text>
</comment>
<dbReference type="EMBL" id="VZSX01000075">
    <property type="protein sequence ID" value="NXA38309.1"/>
    <property type="molecule type" value="Genomic_DNA"/>
</dbReference>
<dbReference type="Pfam" id="PF04089">
    <property type="entry name" value="BRICHOS"/>
    <property type="match status" value="1"/>
</dbReference>
<dbReference type="PANTHER" id="PTHR16483">
    <property type="entry name" value="GASTROKINE 1"/>
    <property type="match status" value="1"/>
</dbReference>
<feature type="non-terminal residue" evidence="3">
    <location>
        <position position="1"/>
    </location>
</feature>
<name>A0A7K7VA66_EUDEL</name>
<feature type="non-terminal residue" evidence="3">
    <location>
        <position position="160"/>
    </location>
</feature>